<evidence type="ECO:0000313" key="3">
    <source>
        <dbReference type="Proteomes" id="UP000198565"/>
    </source>
</evidence>
<evidence type="ECO:0000259" key="1">
    <source>
        <dbReference type="Pfam" id="PF01636"/>
    </source>
</evidence>
<dbReference type="EMBL" id="FOTR01000005">
    <property type="protein sequence ID" value="SFL91524.1"/>
    <property type="molecule type" value="Genomic_DNA"/>
</dbReference>
<dbReference type="OrthoDB" id="101887at2"/>
<dbReference type="RefSeq" id="WP_091483644.1">
    <property type="nucleotide sequence ID" value="NZ_FOTR01000005.1"/>
</dbReference>
<feature type="domain" description="Aminoglycoside phosphotransferase" evidence="1">
    <location>
        <begin position="173"/>
        <end position="369"/>
    </location>
</feature>
<dbReference type="GO" id="GO:0016740">
    <property type="term" value="F:transferase activity"/>
    <property type="evidence" value="ECO:0007669"/>
    <property type="project" value="UniProtKB-KW"/>
</dbReference>
<keyword evidence="3" id="KW-1185">Reference proteome</keyword>
<dbReference type="STRING" id="334253.SAMN04487943_10576"/>
<reference evidence="3" key="1">
    <citation type="submission" date="2016-10" db="EMBL/GenBank/DDBJ databases">
        <authorList>
            <person name="Varghese N."/>
            <person name="Submissions S."/>
        </authorList>
    </citation>
    <scope>NUCLEOTIDE SEQUENCE [LARGE SCALE GENOMIC DNA]</scope>
    <source>
        <strain evidence="3">CGMCC 1.4250</strain>
    </source>
</reference>
<dbReference type="Gene3D" id="3.90.1200.10">
    <property type="match status" value="1"/>
</dbReference>
<dbReference type="AlphaFoldDB" id="A0A1I4LKF7"/>
<accession>A0A1I4LKF7</accession>
<gene>
    <name evidence="2" type="ORF">SAMN04487943_10576</name>
</gene>
<dbReference type="Pfam" id="PF01636">
    <property type="entry name" value="APH"/>
    <property type="match status" value="1"/>
</dbReference>
<proteinExistence type="predicted"/>
<organism evidence="2 3">
    <name type="scientific">Gracilibacillus orientalis</name>
    <dbReference type="NCBI Taxonomy" id="334253"/>
    <lineage>
        <taxon>Bacteria</taxon>
        <taxon>Bacillati</taxon>
        <taxon>Bacillota</taxon>
        <taxon>Bacilli</taxon>
        <taxon>Bacillales</taxon>
        <taxon>Bacillaceae</taxon>
        <taxon>Gracilibacillus</taxon>
    </lineage>
</organism>
<name>A0A1I4LKF7_9BACI</name>
<sequence length="431" mass="50995">MLLKFIVYSKDNKSLLLNQLNQKFFLPAFEFDTFHIAVTSTINHFFMEEFKLKTNVLRCNYQELRIYELEALDDLKNNNKYVWIKISSIPSLKDQVSDDKKELLLNVLNNTFNRSVSWFEPGRQKEMRYWVEQKVFKNGSLTLIQMRSWERAALFKVKTSKTNYYFKAVPKTFAHEALVHRYISGQYPSYVPEIIAINENRNWYIMSEIQGDLLGKSKEIEHWQKAVHRIIDIQKNSYIHKKRLQKLGCPERPLVEVLNNYLEQSLEGLVDSNYISKANYTVLKQSIPSMLSLVHQLDDSYLPKALDHGDLFGGNIIVQNGQPIIYDWSDSSLTHPFLSVVVILEEISEIFSNNQSNSLLESYIKEWEEFDTFEHLLNEYRIIRILAPLYYLTVYQQFIFPNFADNVDKQWVVNDYVDQWLNHIFRLSAFD</sequence>
<evidence type="ECO:0000313" key="2">
    <source>
        <dbReference type="EMBL" id="SFL91524.1"/>
    </source>
</evidence>
<dbReference type="Proteomes" id="UP000198565">
    <property type="component" value="Unassembled WGS sequence"/>
</dbReference>
<keyword evidence="2" id="KW-0808">Transferase</keyword>
<dbReference type="SUPFAM" id="SSF56112">
    <property type="entry name" value="Protein kinase-like (PK-like)"/>
    <property type="match status" value="1"/>
</dbReference>
<protein>
    <submittedName>
        <fullName evidence="2">Phosphotransferase enzyme family protein</fullName>
    </submittedName>
</protein>
<dbReference type="InterPro" id="IPR011009">
    <property type="entry name" value="Kinase-like_dom_sf"/>
</dbReference>
<dbReference type="InterPro" id="IPR002575">
    <property type="entry name" value="Aminoglycoside_PTrfase"/>
</dbReference>